<evidence type="ECO:0000256" key="2">
    <source>
        <dbReference type="ARBA" id="ARBA00023125"/>
    </source>
</evidence>
<feature type="domain" description="HTH araC/xylS-type" evidence="4">
    <location>
        <begin position="167"/>
        <end position="265"/>
    </location>
</feature>
<dbReference type="EMBL" id="WAGX01000004">
    <property type="protein sequence ID" value="KAB1439743.1"/>
    <property type="molecule type" value="Genomic_DNA"/>
</dbReference>
<reference evidence="5 6" key="1">
    <citation type="submission" date="2019-09" db="EMBL/GenBank/DDBJ databases">
        <authorList>
            <person name="Valk L.C."/>
        </authorList>
    </citation>
    <scope>NUCLEOTIDE SEQUENCE [LARGE SCALE GENOMIC DNA]</scope>
    <source>
        <strain evidence="5">GalUA</strain>
    </source>
</reference>
<dbReference type="PRINTS" id="PR00032">
    <property type="entry name" value="HTHARAC"/>
</dbReference>
<dbReference type="InterPro" id="IPR018060">
    <property type="entry name" value="HTH_AraC"/>
</dbReference>
<gene>
    <name evidence="5" type="ORF">F7O84_04980</name>
</gene>
<name>A0A7V7QN13_9FIRM</name>
<dbReference type="PROSITE" id="PS01124">
    <property type="entry name" value="HTH_ARAC_FAMILY_2"/>
    <property type="match status" value="1"/>
</dbReference>
<dbReference type="AlphaFoldDB" id="A0A7V7QN13"/>
<dbReference type="InterPro" id="IPR014710">
    <property type="entry name" value="RmlC-like_jellyroll"/>
</dbReference>
<evidence type="ECO:0000313" key="5">
    <source>
        <dbReference type="EMBL" id="KAB1439743.1"/>
    </source>
</evidence>
<organism evidence="5 6">
    <name type="scientific">Candidatus Galacturonatibacter soehngenii</name>
    <dbReference type="NCBI Taxonomy" id="2307010"/>
    <lineage>
        <taxon>Bacteria</taxon>
        <taxon>Bacillati</taxon>
        <taxon>Bacillota</taxon>
        <taxon>Clostridia</taxon>
        <taxon>Lachnospirales</taxon>
        <taxon>Lachnospiraceae</taxon>
        <taxon>Candidatus Galacturonatibacter</taxon>
    </lineage>
</organism>
<sequence>MNSQKYNYEISRDSQSDAAFWYSPNNNCSPHFHSALELVYVKSGLMEATLNGEFHSLQGGELLLVPSYTIHRYVTPEKSDTIVMTIPLSYIPSFQKLLRGKTFSMSRILNKYLIKEISRCLKCCCDLQKNMPDSMAIRGYIHVILALLVENIPLEDMHTKEDNALVRDILNYLHNNYRNPLTLKTIADEFGYSTSRFSHIFNKQVGCSISEYVNALRCRQVAGMLLEGEESITEIAMSAGFNSMRTFYRSFMQVFGISPSKYVDVSKENDSLLHSGTGYLP</sequence>
<accession>A0A7V7QN13</accession>
<dbReference type="InterPro" id="IPR009057">
    <property type="entry name" value="Homeodomain-like_sf"/>
</dbReference>
<evidence type="ECO:0000256" key="1">
    <source>
        <dbReference type="ARBA" id="ARBA00023015"/>
    </source>
</evidence>
<dbReference type="SUPFAM" id="SSF46689">
    <property type="entry name" value="Homeodomain-like"/>
    <property type="match status" value="2"/>
</dbReference>
<keyword evidence="1" id="KW-0805">Transcription regulation</keyword>
<dbReference type="Gene3D" id="1.10.10.60">
    <property type="entry name" value="Homeodomain-like"/>
    <property type="match status" value="2"/>
</dbReference>
<protein>
    <submittedName>
        <fullName evidence="5">AraC family transcriptional regulator</fullName>
    </submittedName>
</protein>
<evidence type="ECO:0000259" key="4">
    <source>
        <dbReference type="PROSITE" id="PS01124"/>
    </source>
</evidence>
<dbReference type="Proteomes" id="UP000461768">
    <property type="component" value="Unassembled WGS sequence"/>
</dbReference>
<dbReference type="Pfam" id="PF12833">
    <property type="entry name" value="HTH_18"/>
    <property type="match status" value="1"/>
</dbReference>
<keyword evidence="3" id="KW-0804">Transcription</keyword>
<dbReference type="PANTHER" id="PTHR43280">
    <property type="entry name" value="ARAC-FAMILY TRANSCRIPTIONAL REGULATOR"/>
    <property type="match status" value="1"/>
</dbReference>
<keyword evidence="6" id="KW-1185">Reference proteome</keyword>
<dbReference type="Pfam" id="PF02311">
    <property type="entry name" value="AraC_binding"/>
    <property type="match status" value="1"/>
</dbReference>
<dbReference type="GO" id="GO:0003700">
    <property type="term" value="F:DNA-binding transcription factor activity"/>
    <property type="evidence" value="ECO:0007669"/>
    <property type="project" value="InterPro"/>
</dbReference>
<dbReference type="InterPro" id="IPR020449">
    <property type="entry name" value="Tscrpt_reg_AraC-type_HTH"/>
</dbReference>
<evidence type="ECO:0000313" key="6">
    <source>
        <dbReference type="Proteomes" id="UP000461768"/>
    </source>
</evidence>
<dbReference type="RefSeq" id="WP_151142559.1">
    <property type="nucleotide sequence ID" value="NZ_WAGX01000004.1"/>
</dbReference>
<dbReference type="Gene3D" id="2.60.120.10">
    <property type="entry name" value="Jelly Rolls"/>
    <property type="match status" value="1"/>
</dbReference>
<dbReference type="SMART" id="SM00342">
    <property type="entry name" value="HTH_ARAC"/>
    <property type="match status" value="1"/>
</dbReference>
<dbReference type="InterPro" id="IPR003313">
    <property type="entry name" value="AraC-bd"/>
</dbReference>
<comment type="caution">
    <text evidence="5">The sequence shown here is derived from an EMBL/GenBank/DDBJ whole genome shotgun (WGS) entry which is preliminary data.</text>
</comment>
<proteinExistence type="predicted"/>
<dbReference type="GO" id="GO:0043565">
    <property type="term" value="F:sequence-specific DNA binding"/>
    <property type="evidence" value="ECO:0007669"/>
    <property type="project" value="InterPro"/>
</dbReference>
<reference evidence="5 6" key="2">
    <citation type="submission" date="2020-02" db="EMBL/GenBank/DDBJ databases">
        <title>Candidatus Galacturonibacter soehngenii shows hetero-acetogenic catabolism of galacturonic acid but lacks a canonical carbon monoxide dehydrogenase/acetyl-CoA synthase complex.</title>
        <authorList>
            <person name="Diender M."/>
            <person name="Stouten G.R."/>
            <person name="Petersen J.F."/>
            <person name="Nielsen P.H."/>
            <person name="Dueholm M.S."/>
            <person name="Pronk J.T."/>
            <person name="Van Loosdrecht M.C.M."/>
        </authorList>
    </citation>
    <scope>NUCLEOTIDE SEQUENCE [LARGE SCALE GENOMIC DNA]</scope>
    <source>
        <strain evidence="5">GalUA</strain>
    </source>
</reference>
<dbReference type="SUPFAM" id="SSF51182">
    <property type="entry name" value="RmlC-like cupins"/>
    <property type="match status" value="1"/>
</dbReference>
<dbReference type="InterPro" id="IPR011051">
    <property type="entry name" value="RmlC_Cupin_sf"/>
</dbReference>
<dbReference type="OrthoDB" id="9776971at2"/>
<evidence type="ECO:0000256" key="3">
    <source>
        <dbReference type="ARBA" id="ARBA00023163"/>
    </source>
</evidence>
<dbReference type="PANTHER" id="PTHR43280:SF28">
    <property type="entry name" value="HTH-TYPE TRANSCRIPTIONAL ACTIVATOR RHAS"/>
    <property type="match status" value="1"/>
</dbReference>
<keyword evidence="2" id="KW-0238">DNA-binding</keyword>